<evidence type="ECO:0000313" key="3">
    <source>
        <dbReference type="EMBL" id="RGY05161.1"/>
    </source>
</evidence>
<dbReference type="RefSeq" id="WP_046405401.1">
    <property type="nucleotide sequence ID" value="NZ_JAHOOV010000022.1"/>
</dbReference>
<keyword evidence="1" id="KW-0472">Membrane</keyword>
<dbReference type="EMBL" id="JAKNDN010000020">
    <property type="protein sequence ID" value="MCG4960434.1"/>
    <property type="molecule type" value="Genomic_DNA"/>
</dbReference>
<feature type="transmembrane region" description="Helical" evidence="1">
    <location>
        <begin position="28"/>
        <end position="48"/>
    </location>
</feature>
<gene>
    <name evidence="3" type="ORF">DXA53_13160</name>
    <name evidence="2" type="ORF">L0P03_11335</name>
</gene>
<dbReference type="Proteomes" id="UP001199750">
    <property type="component" value="Unassembled WGS sequence"/>
</dbReference>
<protein>
    <submittedName>
        <fullName evidence="3">Molecular chaperone DnaJ</fullName>
    </submittedName>
</protein>
<sequence>MTQAEVLTDTLQGVAGAVTTGNFQESDVWFYIAMVEFVIIFFLLLFAFRRGTTRVEKQKLRESIKSDVDFQNIINSSFHATEIYNELKVKCHPDRFIGDVEKNATANRIFQEVTKNKMNYKRLQELKKEAEESLGINF</sequence>
<evidence type="ECO:0000313" key="2">
    <source>
        <dbReference type="EMBL" id="MCG4960434.1"/>
    </source>
</evidence>
<keyword evidence="1" id="KW-1133">Transmembrane helix</keyword>
<reference evidence="3 4" key="1">
    <citation type="submission" date="2018-08" db="EMBL/GenBank/DDBJ databases">
        <title>A genome reference for cultivated species of the human gut microbiota.</title>
        <authorList>
            <person name="Zou Y."/>
            <person name="Xue W."/>
            <person name="Luo G."/>
        </authorList>
    </citation>
    <scope>NUCLEOTIDE SEQUENCE [LARGE SCALE GENOMIC DNA]</scope>
    <source>
        <strain evidence="3 4">OF03-11</strain>
    </source>
</reference>
<reference evidence="2" key="2">
    <citation type="submission" date="2022-01" db="EMBL/GenBank/DDBJ databases">
        <title>Collection of gut derived symbiotic bacterial strains cultured from healthy donors.</title>
        <authorList>
            <person name="Lin H."/>
            <person name="Kohout C."/>
            <person name="Waligurski E."/>
            <person name="Pamer E.G."/>
        </authorList>
    </citation>
    <scope>NUCLEOTIDE SEQUENCE</scope>
    <source>
        <strain evidence="2">DFI.1.149</strain>
    </source>
</reference>
<evidence type="ECO:0000256" key="1">
    <source>
        <dbReference type="SAM" id="Phobius"/>
    </source>
</evidence>
<comment type="caution">
    <text evidence="3">The sequence shown here is derived from an EMBL/GenBank/DDBJ whole genome shotgun (WGS) entry which is preliminary data.</text>
</comment>
<dbReference type="Proteomes" id="UP000284434">
    <property type="component" value="Unassembled WGS sequence"/>
</dbReference>
<dbReference type="AlphaFoldDB" id="A0A413I9N6"/>
<proteinExistence type="predicted"/>
<evidence type="ECO:0000313" key="4">
    <source>
        <dbReference type="Proteomes" id="UP000284434"/>
    </source>
</evidence>
<accession>A0A413I9N6</accession>
<name>A0A413I9N6_9BACT</name>
<keyword evidence="1" id="KW-0812">Transmembrane</keyword>
<organism evidence="3 4">
    <name type="scientific">Odoribacter splanchnicus</name>
    <dbReference type="NCBI Taxonomy" id="28118"/>
    <lineage>
        <taxon>Bacteria</taxon>
        <taxon>Pseudomonadati</taxon>
        <taxon>Bacteroidota</taxon>
        <taxon>Bacteroidia</taxon>
        <taxon>Bacteroidales</taxon>
        <taxon>Odoribacteraceae</taxon>
        <taxon>Odoribacter</taxon>
    </lineage>
</organism>
<dbReference type="EMBL" id="QSCO01000019">
    <property type="protein sequence ID" value="RGY05161.1"/>
    <property type="molecule type" value="Genomic_DNA"/>
</dbReference>